<comment type="caution">
    <text evidence="2">The sequence shown here is derived from an EMBL/GenBank/DDBJ whole genome shotgun (WGS) entry which is preliminary data.</text>
</comment>
<feature type="compositionally biased region" description="Basic and acidic residues" evidence="1">
    <location>
        <begin position="376"/>
        <end position="386"/>
    </location>
</feature>
<feature type="region of interest" description="Disordered" evidence="1">
    <location>
        <begin position="1179"/>
        <end position="1205"/>
    </location>
</feature>
<feature type="compositionally biased region" description="Basic and acidic residues" evidence="1">
    <location>
        <begin position="768"/>
        <end position="803"/>
    </location>
</feature>
<organism evidence="2 3">
    <name type="scientific">Hibiscus sabdariffa</name>
    <name type="common">roselle</name>
    <dbReference type="NCBI Taxonomy" id="183260"/>
    <lineage>
        <taxon>Eukaryota</taxon>
        <taxon>Viridiplantae</taxon>
        <taxon>Streptophyta</taxon>
        <taxon>Embryophyta</taxon>
        <taxon>Tracheophyta</taxon>
        <taxon>Spermatophyta</taxon>
        <taxon>Magnoliopsida</taxon>
        <taxon>eudicotyledons</taxon>
        <taxon>Gunneridae</taxon>
        <taxon>Pentapetalae</taxon>
        <taxon>rosids</taxon>
        <taxon>malvids</taxon>
        <taxon>Malvales</taxon>
        <taxon>Malvaceae</taxon>
        <taxon>Malvoideae</taxon>
        <taxon>Hibiscus</taxon>
    </lineage>
</organism>
<dbReference type="PANTHER" id="PTHR31008:SF4">
    <property type="entry name" value="COP1-INTERACTING PROTEIN 7"/>
    <property type="match status" value="1"/>
</dbReference>
<feature type="compositionally biased region" description="Basic residues" evidence="1">
    <location>
        <begin position="464"/>
        <end position="479"/>
    </location>
</feature>
<feature type="region of interest" description="Disordered" evidence="1">
    <location>
        <begin position="353"/>
        <end position="503"/>
    </location>
</feature>
<proteinExistence type="predicted"/>
<feature type="compositionally biased region" description="Low complexity" evidence="1">
    <location>
        <begin position="275"/>
        <end position="286"/>
    </location>
</feature>
<evidence type="ECO:0000313" key="2">
    <source>
        <dbReference type="EMBL" id="KAK8482182.1"/>
    </source>
</evidence>
<reference evidence="2 3" key="1">
    <citation type="journal article" date="2024" name="G3 (Bethesda)">
        <title>Genome assembly of Hibiscus sabdariffa L. provides insights into metabolisms of medicinal natural products.</title>
        <authorList>
            <person name="Kim T."/>
        </authorList>
    </citation>
    <scope>NUCLEOTIDE SEQUENCE [LARGE SCALE GENOMIC DNA]</scope>
    <source>
        <strain evidence="2">TK-2024</strain>
        <tissue evidence="2">Old leaves</tissue>
    </source>
</reference>
<accession>A0ABR1ZNH6</accession>
<evidence type="ECO:0000256" key="1">
    <source>
        <dbReference type="SAM" id="MobiDB-lite"/>
    </source>
</evidence>
<feature type="compositionally biased region" description="Acidic residues" evidence="1">
    <location>
        <begin position="434"/>
        <end position="447"/>
    </location>
</feature>
<sequence length="1227" mass="136064">MEFNTRLDYALFQLTPTRTRCDLVIVAGKENEKLASGLLDPFISHLKAAKDQISKGGYSITLRPVGSTPSWFTKGTLQRFVRFVSTPEVLERFVTVEREIQQIENSIQSNEAANAVVATETDGAESVISGNFQKTYSSSKSYGEFNGTGDAVQEENSKVRLQRVLETRKKVLSKEQAMAYARALVAGYEPGNIDDLISFADAFGASRLREACINFMDLCKRKNEDRLWMAELAAMQASPRPDLSYLGTSGIVLAGEESDLNQNLLMNFSSAKQNGSADASDAGSADINPDGKAQVQMQWSPHVPHFMHNFQGPGFQQMPPYQGYHFPGMHAPPPFYPGNMHWPPYVEDSSLARGWEGDDHRSHKSSSRSKKKSSRGKADETSKQDESTEPSDSSSEGEPGEQVQKKRHGKKASRNVVIRNINYISSNRKGDKDSDSEEASDEDEFIDGDSLKQQVEEAVGSLNKQHKSTLRHHKKQDRSKHRDTVSYDDDEHETKAATANSPWDAFQNLLLQEKDLDSSDPTRLQDEYFVNKGSEDGIGRSSALNPNSETLRNQPGVSGDPFLGTQMDRRYEGEARGGNYGTNEFDGPVVKRRENTNEELLMLQGNDSRISSGNGISDFTTESTVTKSRKEGDWFMNNQLDKSANQDEIIGLKMFDGDNASSSAAEHFDTEVNKNDVFFDDSLMIQGPSMRKDQLDSQLRIGVGMVPEIETTQYENDKAENLQKAASVSYEPDDLYMMLGRDSADINAIPSRTPEIDYEMNVLSAEANGRHSDIKTSSADDKDTDGKTDRSSNAKLPNKESRSRVPNGSLVKSKSDIASKIRKPAAGSRTAVRKSRFDQEEEIRKKIEELRIQRQKRITERSAANGFNPVTYRKNSMENKTSSTPMKNQAPTQDTKKVSKPVLRRSTIERLATARTTSKVSSAESRPNQPKKSTSRETGSLTTGSQKTKSSTNKVKASDKKSGTNKVPSSDSDAHGKDSKVVTFAPEATRQTAIVDDFKNIQELQSTTSIVKPEENEISQSSKGNHLIEDNKPEQLDHINAGNFDDVAEMITVDPMVQLDHVNAKEVTVAPDATQQTAIVDDFKNIQELEGTASIVKPEENEISQSSKGNYLNEDDKAVQLDHVNAEDLNEDIPEMITVDLVPPSPNNDVTSSTVNIEMDSEMNEKDGSPRIISEIEISTPPPNEAVEMEPAVHSRKKWNSGENSPKAAKVFRKLLFFGRKTRNSPT</sequence>
<feature type="region of interest" description="Disordered" evidence="1">
    <location>
        <begin position="273"/>
        <end position="294"/>
    </location>
</feature>
<feature type="compositionally biased region" description="Polar residues" evidence="1">
    <location>
        <begin position="878"/>
        <end position="893"/>
    </location>
</feature>
<evidence type="ECO:0000313" key="3">
    <source>
        <dbReference type="Proteomes" id="UP001396334"/>
    </source>
</evidence>
<feature type="compositionally biased region" description="Low complexity" evidence="1">
    <location>
        <begin position="390"/>
        <end position="401"/>
    </location>
</feature>
<dbReference type="PANTHER" id="PTHR31008">
    <property type="entry name" value="COP1-INTERACTING PROTEIN-RELATED"/>
    <property type="match status" value="1"/>
</dbReference>
<feature type="compositionally biased region" description="Polar residues" evidence="1">
    <location>
        <begin position="914"/>
        <end position="955"/>
    </location>
</feature>
<feature type="region of interest" description="Disordered" evidence="1">
    <location>
        <begin position="531"/>
        <end position="563"/>
    </location>
</feature>
<gene>
    <name evidence="2" type="ORF">V6N11_024318</name>
</gene>
<name>A0ABR1ZNH6_9ROSI</name>
<evidence type="ECO:0008006" key="4">
    <source>
        <dbReference type="Google" id="ProtNLM"/>
    </source>
</evidence>
<dbReference type="Proteomes" id="UP001396334">
    <property type="component" value="Unassembled WGS sequence"/>
</dbReference>
<protein>
    <recommendedName>
        <fullName evidence="4">COP1-interacting protein 7</fullName>
    </recommendedName>
</protein>
<dbReference type="EMBL" id="JBBPBN010000809">
    <property type="protein sequence ID" value="KAK8482182.1"/>
    <property type="molecule type" value="Genomic_DNA"/>
</dbReference>
<feature type="region of interest" description="Disordered" evidence="1">
    <location>
        <begin position="767"/>
        <end position="840"/>
    </location>
</feature>
<feature type="compositionally biased region" description="Basic residues" evidence="1">
    <location>
        <begin position="362"/>
        <end position="375"/>
    </location>
</feature>
<feature type="region of interest" description="Disordered" evidence="1">
    <location>
        <begin position="860"/>
        <end position="984"/>
    </location>
</feature>
<feature type="compositionally biased region" description="Polar residues" evidence="1">
    <location>
        <begin position="542"/>
        <end position="556"/>
    </location>
</feature>
<keyword evidence="3" id="KW-1185">Reference proteome</keyword>